<keyword evidence="3" id="KW-0963">Cytoplasm</keyword>
<evidence type="ECO:0000313" key="7">
    <source>
        <dbReference type="EMBL" id="NBI34653.1"/>
    </source>
</evidence>
<dbReference type="PANTHER" id="PTHR21237">
    <property type="entry name" value="GRPE PROTEIN"/>
    <property type="match status" value="1"/>
</dbReference>
<evidence type="ECO:0000256" key="6">
    <source>
        <dbReference type="SAM" id="MobiDB-lite"/>
    </source>
</evidence>
<gene>
    <name evidence="3 7" type="primary">grpE</name>
    <name evidence="7" type="ORF">D1639_06340</name>
</gene>
<dbReference type="EMBL" id="QWKH01000039">
    <property type="protein sequence ID" value="NBI34653.1"/>
    <property type="molecule type" value="Genomic_DNA"/>
</dbReference>
<dbReference type="PANTHER" id="PTHR21237:SF23">
    <property type="entry name" value="GRPE PROTEIN HOMOLOG, MITOCHONDRIAL"/>
    <property type="match status" value="1"/>
</dbReference>
<dbReference type="SUPFAM" id="SSF51064">
    <property type="entry name" value="Head domain of nucleotide exchange factor GrpE"/>
    <property type="match status" value="1"/>
</dbReference>
<dbReference type="GO" id="GO:0042803">
    <property type="term" value="F:protein homodimerization activity"/>
    <property type="evidence" value="ECO:0007669"/>
    <property type="project" value="InterPro"/>
</dbReference>
<comment type="similarity">
    <text evidence="1 3 5">Belongs to the GrpE family.</text>
</comment>
<dbReference type="Pfam" id="PF01025">
    <property type="entry name" value="GrpE"/>
    <property type="match status" value="1"/>
</dbReference>
<dbReference type="PRINTS" id="PR00773">
    <property type="entry name" value="GRPEPROTEIN"/>
</dbReference>
<dbReference type="GO" id="GO:0005737">
    <property type="term" value="C:cytoplasm"/>
    <property type="evidence" value="ECO:0007669"/>
    <property type="project" value="UniProtKB-SubCell"/>
</dbReference>
<comment type="subunit">
    <text evidence="3">Homodimer.</text>
</comment>
<dbReference type="Gene3D" id="3.90.20.20">
    <property type="match status" value="1"/>
</dbReference>
<feature type="region of interest" description="Disordered" evidence="6">
    <location>
        <begin position="1"/>
        <end position="58"/>
    </location>
</feature>
<comment type="subcellular location">
    <subcellularLocation>
        <location evidence="3">Cytoplasm</location>
    </subcellularLocation>
</comment>
<evidence type="ECO:0000256" key="1">
    <source>
        <dbReference type="ARBA" id="ARBA00009054"/>
    </source>
</evidence>
<dbReference type="HAMAP" id="MF_01151">
    <property type="entry name" value="GrpE"/>
    <property type="match status" value="1"/>
</dbReference>
<feature type="compositionally biased region" description="Low complexity" evidence="6">
    <location>
        <begin position="12"/>
        <end position="42"/>
    </location>
</feature>
<dbReference type="AlphaFoldDB" id="A0A7C9KBM6"/>
<dbReference type="CDD" id="cd00446">
    <property type="entry name" value="GrpE"/>
    <property type="match status" value="1"/>
</dbReference>
<dbReference type="PROSITE" id="PS01071">
    <property type="entry name" value="GRPE"/>
    <property type="match status" value="1"/>
</dbReference>
<comment type="function">
    <text evidence="3 4">Participates actively in the response to hyperosmotic and heat shock by preventing the aggregation of stress-denatured proteins, in association with DnaK and GrpE. It is the nucleotide exchange factor for DnaK and may function as a thermosensor. Unfolded proteins bind initially to DnaJ; upon interaction with the DnaJ-bound protein, DnaK hydrolyzes its bound ATP, resulting in the formation of a stable complex. GrpE releases ADP from DnaK; ATP binding to DnaK triggers the release of the substrate protein, thus completing the reaction cycle. Several rounds of ATP-dependent interactions between DnaJ, DnaK and GrpE are required for fully efficient folding.</text>
</comment>
<dbReference type="GO" id="GO:0051087">
    <property type="term" value="F:protein-folding chaperone binding"/>
    <property type="evidence" value="ECO:0007669"/>
    <property type="project" value="InterPro"/>
</dbReference>
<dbReference type="InterPro" id="IPR009012">
    <property type="entry name" value="GrpE_head"/>
</dbReference>
<accession>A0A7C9KBM6</accession>
<proteinExistence type="inferred from homology"/>
<reference evidence="7" key="1">
    <citation type="submission" date="2018-08" db="EMBL/GenBank/DDBJ databases">
        <title>Murine metabolic-syndrome-specific gut microbial biobank.</title>
        <authorList>
            <person name="Liu C."/>
        </authorList>
    </citation>
    <scope>NUCLEOTIDE SEQUENCE [LARGE SCALE GENOMIC DNA]</scope>
    <source>
        <strain evidence="7">Z82</strain>
    </source>
</reference>
<dbReference type="GO" id="GO:0051082">
    <property type="term" value="F:unfolded protein binding"/>
    <property type="evidence" value="ECO:0007669"/>
    <property type="project" value="TreeGrafter"/>
</dbReference>
<protein>
    <recommendedName>
        <fullName evidence="3 4">Protein GrpE</fullName>
    </recommendedName>
    <alternativeName>
        <fullName evidence="3">HSP-70 cofactor</fullName>
    </alternativeName>
</protein>
<keyword evidence="2 3" id="KW-0143">Chaperone</keyword>
<dbReference type="InterPro" id="IPR000740">
    <property type="entry name" value="GrpE"/>
</dbReference>
<evidence type="ECO:0000256" key="4">
    <source>
        <dbReference type="RuleBase" id="RU000639"/>
    </source>
</evidence>
<feature type="region of interest" description="Disordered" evidence="6">
    <location>
        <begin position="209"/>
        <end position="228"/>
    </location>
</feature>
<dbReference type="SUPFAM" id="SSF58014">
    <property type="entry name" value="Coiled-coil domain of nucleotide exchange factor GrpE"/>
    <property type="match status" value="1"/>
</dbReference>
<evidence type="ECO:0000256" key="3">
    <source>
        <dbReference type="HAMAP-Rule" id="MF_01151"/>
    </source>
</evidence>
<organism evidence="7">
    <name type="scientific">Muribaculaceae bacterium Z82</name>
    <dbReference type="NCBI Taxonomy" id="2304548"/>
    <lineage>
        <taxon>Bacteria</taxon>
        <taxon>Pseudomonadati</taxon>
        <taxon>Bacteroidota</taxon>
        <taxon>Bacteroidia</taxon>
        <taxon>Bacteroidales</taxon>
        <taxon>Muribaculaceae</taxon>
    </lineage>
</organism>
<keyword evidence="3 4" id="KW-0346">Stress response</keyword>
<name>A0A7C9KBM6_9BACT</name>
<dbReference type="Gene3D" id="2.30.22.10">
    <property type="entry name" value="Head domain of nucleotide exchange factor GrpE"/>
    <property type="match status" value="1"/>
</dbReference>
<evidence type="ECO:0000256" key="5">
    <source>
        <dbReference type="RuleBase" id="RU004478"/>
    </source>
</evidence>
<sequence>MTQSTPTPGREAAGQSGAAATDATQANAAAPAANDPVAADGEAPVEDAVEVVVEGPEGTEAAPVAEELLLKAQAEVKDWQDKYMRLHAEWDTYRRRTAEQREAEKARATEKLVTSLLPVLDDFERTIAYAEQHGEAGLLDGVKAVSTKLGHTLEKDGLITIDPVGEPFDALEAQAVATVEDAEAFDETVREVYQKGYKMGSKVLRPAMVTVTTGGPKRPKTPDEGGDQ</sequence>
<dbReference type="GO" id="GO:0006457">
    <property type="term" value="P:protein folding"/>
    <property type="evidence" value="ECO:0007669"/>
    <property type="project" value="InterPro"/>
</dbReference>
<evidence type="ECO:0000256" key="2">
    <source>
        <dbReference type="ARBA" id="ARBA00023186"/>
    </source>
</evidence>
<dbReference type="InterPro" id="IPR013805">
    <property type="entry name" value="GrpE_CC"/>
</dbReference>
<dbReference type="GO" id="GO:0000774">
    <property type="term" value="F:adenyl-nucleotide exchange factor activity"/>
    <property type="evidence" value="ECO:0007669"/>
    <property type="project" value="InterPro"/>
</dbReference>
<comment type="caution">
    <text evidence="7">The sequence shown here is derived from an EMBL/GenBank/DDBJ whole genome shotgun (WGS) entry which is preliminary data.</text>
</comment>